<dbReference type="SUPFAM" id="SSF53448">
    <property type="entry name" value="Nucleotide-diphospho-sugar transferases"/>
    <property type="match status" value="1"/>
</dbReference>
<dbReference type="Proteomes" id="UP001589776">
    <property type="component" value="Unassembled WGS sequence"/>
</dbReference>
<dbReference type="Gene3D" id="3.90.550.10">
    <property type="entry name" value="Spore Coat Polysaccharide Biosynthesis Protein SpsA, Chain A"/>
    <property type="match status" value="1"/>
</dbReference>
<keyword evidence="2" id="KW-0328">Glycosyltransferase</keyword>
<comment type="caution">
    <text evidence="5">The sequence shown here is derived from an EMBL/GenBank/DDBJ whole genome shotgun (WGS) entry which is preliminary data.</text>
</comment>
<evidence type="ECO:0000256" key="3">
    <source>
        <dbReference type="ARBA" id="ARBA00022679"/>
    </source>
</evidence>
<feature type="transmembrane region" description="Helical" evidence="4">
    <location>
        <begin position="338"/>
        <end position="358"/>
    </location>
</feature>
<evidence type="ECO:0000313" key="6">
    <source>
        <dbReference type="Proteomes" id="UP001589776"/>
    </source>
</evidence>
<evidence type="ECO:0000313" key="5">
    <source>
        <dbReference type="EMBL" id="MFC0213736.1"/>
    </source>
</evidence>
<keyword evidence="4" id="KW-0812">Transmembrane</keyword>
<keyword evidence="6" id="KW-1185">Reference proteome</keyword>
<dbReference type="CDD" id="cd06438">
    <property type="entry name" value="EpsO_like"/>
    <property type="match status" value="1"/>
</dbReference>
<keyword evidence="4" id="KW-1133">Transmembrane helix</keyword>
<dbReference type="EMBL" id="JBHLWN010000060">
    <property type="protein sequence ID" value="MFC0213736.1"/>
    <property type="molecule type" value="Genomic_DNA"/>
</dbReference>
<proteinExistence type="inferred from homology"/>
<dbReference type="PANTHER" id="PTHR43630">
    <property type="entry name" value="POLY-BETA-1,6-N-ACETYL-D-GLUCOSAMINE SYNTHASE"/>
    <property type="match status" value="1"/>
</dbReference>
<evidence type="ECO:0000256" key="4">
    <source>
        <dbReference type="SAM" id="Phobius"/>
    </source>
</evidence>
<gene>
    <name evidence="5" type="ORF">ACFFK0_14925</name>
</gene>
<feature type="transmembrane region" description="Helical" evidence="4">
    <location>
        <begin position="365"/>
        <end position="388"/>
    </location>
</feature>
<protein>
    <submittedName>
        <fullName evidence="5">Glycosyltransferase family 2 protein</fullName>
    </submittedName>
</protein>
<sequence length="411" mass="48238">MKLFFNIVSGSAELLIFAVMIYQLFVSVSGLKKNKEVQTQHKPNRTFAILVAAHNEEKVIGALLDNLRQLNYPQDMYEIFVICDNCTDRTAAIAAERGVHAMVRTDPSRRGKGYAMEWMLERLWERERQYDAVVVLDADNLVDPRFLLEINNKLVEGHCVIQSYVDTKNPYDSWVSLSYAITYWFLNRMWQQSRYNWGLPSTLAGTGMVFEAKLLKEMGWNATSLTEDVEFTARCVQNDIYPTWAGRAIVYDEKPITLWSSIRQRVRWMRGHTECAKMYFKPLLLRALRTRKMFHLDIALYLFQPIRFMIGAAVYVMTYLQLATPLYTHFALLRMIPAWGWVVLNLVLFLQFPLIMFLERKPLKSYWGLILFPVFQFTWFPITFIGFITSKNKSWNHTVHTRSIRIEDVTR</sequence>
<feature type="transmembrane region" description="Helical" evidence="4">
    <location>
        <begin position="298"/>
        <end position="318"/>
    </location>
</feature>
<dbReference type="Pfam" id="PF13641">
    <property type="entry name" value="Glyco_tranf_2_3"/>
    <property type="match status" value="1"/>
</dbReference>
<evidence type="ECO:0000256" key="1">
    <source>
        <dbReference type="ARBA" id="ARBA00006739"/>
    </source>
</evidence>
<name>A0ABV6DM75_9BACL</name>
<dbReference type="RefSeq" id="WP_377471062.1">
    <property type="nucleotide sequence ID" value="NZ_JBHLWN010000060.1"/>
</dbReference>
<comment type="similarity">
    <text evidence="1">Belongs to the glycosyltransferase 2 family.</text>
</comment>
<dbReference type="PANTHER" id="PTHR43630:SF1">
    <property type="entry name" value="POLY-BETA-1,6-N-ACETYL-D-GLUCOSAMINE SYNTHASE"/>
    <property type="match status" value="1"/>
</dbReference>
<dbReference type="InterPro" id="IPR029044">
    <property type="entry name" value="Nucleotide-diphossugar_trans"/>
</dbReference>
<accession>A0ABV6DM75</accession>
<keyword evidence="3" id="KW-0808">Transferase</keyword>
<evidence type="ECO:0000256" key="2">
    <source>
        <dbReference type="ARBA" id="ARBA00022676"/>
    </source>
</evidence>
<organism evidence="5 6">
    <name type="scientific">Paenibacillus chartarius</name>
    <dbReference type="NCBI Taxonomy" id="747481"/>
    <lineage>
        <taxon>Bacteria</taxon>
        <taxon>Bacillati</taxon>
        <taxon>Bacillota</taxon>
        <taxon>Bacilli</taxon>
        <taxon>Bacillales</taxon>
        <taxon>Paenibacillaceae</taxon>
        <taxon>Paenibacillus</taxon>
    </lineage>
</organism>
<feature type="transmembrane region" description="Helical" evidence="4">
    <location>
        <begin position="12"/>
        <end position="31"/>
    </location>
</feature>
<reference evidence="5 6" key="1">
    <citation type="submission" date="2024-09" db="EMBL/GenBank/DDBJ databases">
        <authorList>
            <person name="Sun Q."/>
            <person name="Mori K."/>
        </authorList>
    </citation>
    <scope>NUCLEOTIDE SEQUENCE [LARGE SCALE GENOMIC DNA]</scope>
    <source>
        <strain evidence="5 6">CCM 7759</strain>
    </source>
</reference>
<keyword evidence="4" id="KW-0472">Membrane</keyword>